<proteinExistence type="predicted"/>
<gene>
    <name evidence="1" type="ORF">HNQ08_002613</name>
</gene>
<reference evidence="1 2" key="1">
    <citation type="submission" date="2020-08" db="EMBL/GenBank/DDBJ databases">
        <title>Genomic Encyclopedia of Type Strains, Phase IV (KMG-IV): sequencing the most valuable type-strain genomes for metagenomic binning, comparative biology and taxonomic classification.</title>
        <authorList>
            <person name="Goeker M."/>
        </authorList>
    </citation>
    <scope>NUCLEOTIDE SEQUENCE [LARGE SCALE GENOMIC DNA]</scope>
    <source>
        <strain evidence="1 2">DSM 27939</strain>
    </source>
</reference>
<dbReference type="EMBL" id="JACHFL010000006">
    <property type="protein sequence ID" value="MBB5363507.1"/>
    <property type="molecule type" value="Genomic_DNA"/>
</dbReference>
<keyword evidence="2" id="KW-1185">Reference proteome</keyword>
<protein>
    <submittedName>
        <fullName evidence="1">Uncharacterized protein</fullName>
    </submittedName>
</protein>
<dbReference type="Proteomes" id="UP000552709">
    <property type="component" value="Unassembled WGS sequence"/>
</dbReference>
<evidence type="ECO:0000313" key="2">
    <source>
        <dbReference type="Proteomes" id="UP000552709"/>
    </source>
</evidence>
<organism evidence="1 2">
    <name type="scientific">Deinococcus humi</name>
    <dbReference type="NCBI Taxonomy" id="662880"/>
    <lineage>
        <taxon>Bacteria</taxon>
        <taxon>Thermotogati</taxon>
        <taxon>Deinococcota</taxon>
        <taxon>Deinococci</taxon>
        <taxon>Deinococcales</taxon>
        <taxon>Deinococcaceae</taxon>
        <taxon>Deinococcus</taxon>
    </lineage>
</organism>
<dbReference type="AlphaFoldDB" id="A0A7W8JUK1"/>
<evidence type="ECO:0000313" key="1">
    <source>
        <dbReference type="EMBL" id="MBB5363507.1"/>
    </source>
</evidence>
<sequence length="59" mass="6730">MSADNTSKPDAHAGVGERGRIQIQVTKVWCIRAELDGMDNYTILMIVLRRYRLRRISPG</sequence>
<accession>A0A7W8JUK1</accession>
<comment type="caution">
    <text evidence="1">The sequence shown here is derived from an EMBL/GenBank/DDBJ whole genome shotgun (WGS) entry which is preliminary data.</text>
</comment>
<name>A0A7W8JUK1_9DEIO</name>